<gene>
    <name evidence="3" type="ORF">F9B85_13445</name>
</gene>
<dbReference type="InterPro" id="IPR018711">
    <property type="entry name" value="NAGPA"/>
</dbReference>
<dbReference type="PROSITE" id="PS51781">
    <property type="entry name" value="SH3B"/>
    <property type="match status" value="2"/>
</dbReference>
<dbReference type="Pfam" id="PF09992">
    <property type="entry name" value="NAGPA"/>
    <property type="match status" value="1"/>
</dbReference>
<dbReference type="Gene3D" id="2.30.30.40">
    <property type="entry name" value="SH3 Domains"/>
    <property type="match status" value="2"/>
</dbReference>
<proteinExistence type="predicted"/>
<feature type="domain" description="SH3b" evidence="2">
    <location>
        <begin position="650"/>
        <end position="712"/>
    </location>
</feature>
<dbReference type="Proteomes" id="UP000468766">
    <property type="component" value="Unassembled WGS sequence"/>
</dbReference>
<evidence type="ECO:0000259" key="2">
    <source>
        <dbReference type="PROSITE" id="PS51781"/>
    </source>
</evidence>
<feature type="signal peptide" evidence="1">
    <location>
        <begin position="1"/>
        <end position="28"/>
    </location>
</feature>
<sequence length="714" mass="77841">MTKKLSALALSLLLIATSWLVHIPVAQAFENLAIPAFRLQETTPVAPGTTYKQYQWSYEQGNTKINLLEIDLSNPYLTIDVIAGKGKVAERLNVSAMAREQGAVAAINGDFFNMRGEGAPFGPMVRSGELLSSPINHSGLYALGLSKDGRAYIDLFHFEGLVVAPDGTSFELTGLNKASFLMNPDNRNGHVDRLHLYDHNWGSLTRGQGSGIDLADTVELLIDNNLVLAVSAGAPFEFAPPLGQKILRGHGLAAQYLLNHFQVGSPISIDYKMIPDQEWQMVIGGHSLLVQAGKAVPYARELSTLDGLRARSALGISQDGQTLFVVAVEGRTEQSLGLRLGDLSRFFEHIGAWTALNLDGGGSTTMVTRQLGDWQATRLFAPEQAQERLVPNALALFVNAPQGELKGLFIQGPDLLLPGETVAYTLKAYDSYYNPVDGKTLSVQWALSDQLGELDQNKFTAQQAGVANIQVLEQSNSITATFPVIILSQQDLLEIAIKTTVEAFELGKAVPLTVQLTTKAGRTRSVEASQLQWQFENARGDLSPQGMLRIDHIDGPEALLRASYGNVSAELPIGLLMKKEPEEQYLATATVTGNIVNVRQGPGTDYDVIASIAKGTNLPLLDLKPGWAEVLINDSRSGWISREWSEQFLSTGVITGNIVNLRSGPGRDFEILTTLKKEEKVFLLKESDNWYRVITGEGNKGWMSADYVEKNILP</sequence>
<organism evidence="3 4">
    <name type="scientific">Heliorestis acidaminivorans</name>
    <dbReference type="NCBI Taxonomy" id="553427"/>
    <lineage>
        <taxon>Bacteria</taxon>
        <taxon>Bacillati</taxon>
        <taxon>Bacillota</taxon>
        <taxon>Clostridia</taxon>
        <taxon>Eubacteriales</taxon>
        <taxon>Heliobacteriaceae</taxon>
        <taxon>Heliorestis</taxon>
    </lineage>
</organism>
<dbReference type="PANTHER" id="PTHR40446">
    <property type="entry name" value="N-ACETYLGLUCOSAMINE-1-PHOSPHODIESTER ALPHA-N-ACETYLGLUCOSAMINIDASE"/>
    <property type="match status" value="1"/>
</dbReference>
<dbReference type="OrthoDB" id="9809781at2"/>
<name>A0A6I0EXI7_9FIRM</name>
<protein>
    <submittedName>
        <fullName evidence="3">SH3 domain-containing protein</fullName>
    </submittedName>
</protein>
<keyword evidence="1" id="KW-0732">Signal</keyword>
<evidence type="ECO:0000256" key="1">
    <source>
        <dbReference type="SAM" id="SignalP"/>
    </source>
</evidence>
<evidence type="ECO:0000313" key="3">
    <source>
        <dbReference type="EMBL" id="KAB2951204.1"/>
    </source>
</evidence>
<dbReference type="RefSeq" id="WP_151621742.1">
    <property type="nucleotide sequence ID" value="NZ_WBXO01000014.1"/>
</dbReference>
<dbReference type="InterPro" id="IPR003646">
    <property type="entry name" value="SH3-like_bac-type"/>
</dbReference>
<evidence type="ECO:0000313" key="4">
    <source>
        <dbReference type="Proteomes" id="UP000468766"/>
    </source>
</evidence>
<keyword evidence="4" id="KW-1185">Reference proteome</keyword>
<dbReference type="EMBL" id="WBXO01000014">
    <property type="protein sequence ID" value="KAB2951204.1"/>
    <property type="molecule type" value="Genomic_DNA"/>
</dbReference>
<feature type="domain" description="SH3b" evidence="2">
    <location>
        <begin position="586"/>
        <end position="649"/>
    </location>
</feature>
<dbReference type="SMART" id="SM00287">
    <property type="entry name" value="SH3b"/>
    <property type="match status" value="2"/>
</dbReference>
<comment type="caution">
    <text evidence="3">The sequence shown here is derived from an EMBL/GenBank/DDBJ whole genome shotgun (WGS) entry which is preliminary data.</text>
</comment>
<dbReference type="PANTHER" id="PTHR40446:SF2">
    <property type="entry name" value="N-ACETYLGLUCOSAMINE-1-PHOSPHODIESTER ALPHA-N-ACETYLGLUCOSAMINIDASE"/>
    <property type="match status" value="1"/>
</dbReference>
<feature type="chain" id="PRO_5026074034" evidence="1">
    <location>
        <begin position="29"/>
        <end position="714"/>
    </location>
</feature>
<accession>A0A6I0EXI7</accession>
<dbReference type="AlphaFoldDB" id="A0A6I0EXI7"/>
<dbReference type="Pfam" id="PF08239">
    <property type="entry name" value="SH3_3"/>
    <property type="match status" value="2"/>
</dbReference>
<reference evidence="3 4" key="1">
    <citation type="submission" date="2019-10" db="EMBL/GenBank/DDBJ databases">
        <title>Whole-genome sequence of the extremophile Heliorestis acidaminivorans DSM 24790.</title>
        <authorList>
            <person name="Kyndt J.A."/>
            <person name="Meyer T.E."/>
        </authorList>
    </citation>
    <scope>NUCLEOTIDE SEQUENCE [LARGE SCALE GENOMIC DNA]</scope>
    <source>
        <strain evidence="3 4">DSM 24790</strain>
    </source>
</reference>